<dbReference type="SUPFAM" id="SSF52047">
    <property type="entry name" value="RNI-like"/>
    <property type="match status" value="1"/>
</dbReference>
<sequence length="526" mass="61553">MTTVPLSPRLTPDCLEDIFEYLRDDRSSLLSCLLVNRLWCRLVIHLIWRDPFFAMDSNENSLSSIIQTYISCLPDTSKQIISKISNTDENVFIQQKPLFIYLKYLQVLDFENLSNALRIWHKKYDKSYDVSIPIFTIPKLIIDFIFKECSILTKLNIYIWDKWSIPLTEMNFDSLFNRKNGENVLINLKYFKLTFLAKAKSEGLQDSHQIIINLFKDMAKCSKNIQFFEVFFRRHHPPKEVDQAVGNLIKSQKNLRACKIIEYWDPKNPNIYKVLLSNNSLSYLNLSLSYFHQFFVEGLLACKSLETLELLRCPEMPSHLLDFPLKESLSIKYLKVVMNYPASNESLIVLLRMCNINLRKLYINGVDANIIDAICLNNTRLTHLSLLAQQQIFDPPQSLSALKVLTHLKLANIQPYIFAEHTLSYFIDSLPSSLQYLYFNFNIDTPSLKIFLNDCKIPLKVLEFHQSYNQDDEVFNALINYKLNQKTCEEITLCIEYPHTFSLNALEEAKKHIKIILTAPRNYELW</sequence>
<keyword evidence="2" id="KW-1185">Reference proteome</keyword>
<protein>
    <submittedName>
        <fullName evidence="1">Uncharacterized protein</fullName>
    </submittedName>
</protein>
<dbReference type="AlphaFoldDB" id="A0A397TPI8"/>
<dbReference type="Gene3D" id="3.80.10.10">
    <property type="entry name" value="Ribonuclease Inhibitor"/>
    <property type="match status" value="1"/>
</dbReference>
<comment type="caution">
    <text evidence="1">The sequence shown here is derived from an EMBL/GenBank/DDBJ whole genome shotgun (WGS) entry which is preliminary data.</text>
</comment>
<accession>A0A397TPI8</accession>
<proteinExistence type="predicted"/>
<name>A0A397TPI8_9GLOM</name>
<gene>
    <name evidence="1" type="ORF">C1645_812802</name>
</gene>
<evidence type="ECO:0000313" key="2">
    <source>
        <dbReference type="Proteomes" id="UP000265703"/>
    </source>
</evidence>
<reference evidence="1 2" key="1">
    <citation type="submission" date="2018-06" db="EMBL/GenBank/DDBJ databases">
        <title>Comparative genomics reveals the genomic features of Rhizophagus irregularis, R. cerebriforme, R. diaphanum and Gigaspora rosea, and their symbiotic lifestyle signature.</title>
        <authorList>
            <person name="Morin E."/>
            <person name="San Clemente H."/>
            <person name="Chen E.C.H."/>
            <person name="De La Providencia I."/>
            <person name="Hainaut M."/>
            <person name="Kuo A."/>
            <person name="Kohler A."/>
            <person name="Murat C."/>
            <person name="Tang N."/>
            <person name="Roy S."/>
            <person name="Loubradou J."/>
            <person name="Henrissat B."/>
            <person name="Grigoriev I.V."/>
            <person name="Corradi N."/>
            <person name="Roux C."/>
            <person name="Martin F.M."/>
        </authorList>
    </citation>
    <scope>NUCLEOTIDE SEQUENCE [LARGE SCALE GENOMIC DNA]</scope>
    <source>
        <strain evidence="1 2">DAOM 227022</strain>
    </source>
</reference>
<dbReference type="Proteomes" id="UP000265703">
    <property type="component" value="Unassembled WGS sequence"/>
</dbReference>
<organism evidence="1 2">
    <name type="scientific">Glomus cerebriforme</name>
    <dbReference type="NCBI Taxonomy" id="658196"/>
    <lineage>
        <taxon>Eukaryota</taxon>
        <taxon>Fungi</taxon>
        <taxon>Fungi incertae sedis</taxon>
        <taxon>Mucoromycota</taxon>
        <taxon>Glomeromycotina</taxon>
        <taxon>Glomeromycetes</taxon>
        <taxon>Glomerales</taxon>
        <taxon>Glomeraceae</taxon>
        <taxon>Glomus</taxon>
    </lineage>
</organism>
<evidence type="ECO:0000313" key="1">
    <source>
        <dbReference type="EMBL" id="RIA98387.1"/>
    </source>
</evidence>
<dbReference type="EMBL" id="QKYT01000016">
    <property type="protein sequence ID" value="RIA98387.1"/>
    <property type="molecule type" value="Genomic_DNA"/>
</dbReference>
<dbReference type="InterPro" id="IPR032675">
    <property type="entry name" value="LRR_dom_sf"/>
</dbReference>
<dbReference type="OrthoDB" id="2312787at2759"/>